<evidence type="ECO:0000313" key="3">
    <source>
        <dbReference type="EMBL" id="RNA21831.1"/>
    </source>
</evidence>
<comment type="caution">
    <text evidence="3">The sequence shown here is derived from an EMBL/GenBank/DDBJ whole genome shotgun (WGS) entry which is preliminary data.</text>
</comment>
<feature type="transmembrane region" description="Helical" evidence="2">
    <location>
        <begin position="29"/>
        <end position="44"/>
    </location>
</feature>
<keyword evidence="2" id="KW-1133">Transmembrane helix</keyword>
<name>A0A3M7RED5_BRAPC</name>
<protein>
    <submittedName>
        <fullName evidence="3">Uncharacterized protein</fullName>
    </submittedName>
</protein>
<accession>A0A3M7RED5</accession>
<feature type="region of interest" description="Disordered" evidence="1">
    <location>
        <begin position="66"/>
        <end position="88"/>
    </location>
</feature>
<reference evidence="3 4" key="1">
    <citation type="journal article" date="2018" name="Sci. Rep.">
        <title>Genomic signatures of local adaptation to the degree of environmental predictability in rotifers.</title>
        <authorList>
            <person name="Franch-Gras L."/>
            <person name="Hahn C."/>
            <person name="Garcia-Roger E.M."/>
            <person name="Carmona M.J."/>
            <person name="Serra M."/>
            <person name="Gomez A."/>
        </authorList>
    </citation>
    <scope>NUCLEOTIDE SEQUENCE [LARGE SCALE GENOMIC DNA]</scope>
    <source>
        <strain evidence="3">HYR1</strain>
    </source>
</reference>
<dbReference type="EMBL" id="REGN01003593">
    <property type="protein sequence ID" value="RNA21831.1"/>
    <property type="molecule type" value="Genomic_DNA"/>
</dbReference>
<keyword evidence="2" id="KW-0812">Transmembrane</keyword>
<evidence type="ECO:0000313" key="4">
    <source>
        <dbReference type="Proteomes" id="UP000276133"/>
    </source>
</evidence>
<sequence>MEYQRISLFALSVLGISLAYSSYQPQHYIIFAFSSVVIMISYLQKKDKKKEKKRIKFENKTKDRKKELKIDSNRLNPAQTDENRLMPN</sequence>
<dbReference type="AlphaFoldDB" id="A0A3M7RED5"/>
<dbReference type="Proteomes" id="UP000276133">
    <property type="component" value="Unassembled WGS sequence"/>
</dbReference>
<proteinExistence type="predicted"/>
<organism evidence="3 4">
    <name type="scientific">Brachionus plicatilis</name>
    <name type="common">Marine rotifer</name>
    <name type="synonym">Brachionus muelleri</name>
    <dbReference type="NCBI Taxonomy" id="10195"/>
    <lineage>
        <taxon>Eukaryota</taxon>
        <taxon>Metazoa</taxon>
        <taxon>Spiralia</taxon>
        <taxon>Gnathifera</taxon>
        <taxon>Rotifera</taxon>
        <taxon>Eurotatoria</taxon>
        <taxon>Monogononta</taxon>
        <taxon>Pseudotrocha</taxon>
        <taxon>Ploima</taxon>
        <taxon>Brachionidae</taxon>
        <taxon>Brachionus</taxon>
    </lineage>
</organism>
<keyword evidence="4" id="KW-1185">Reference proteome</keyword>
<keyword evidence="2" id="KW-0472">Membrane</keyword>
<gene>
    <name evidence="3" type="ORF">BpHYR1_040473</name>
</gene>
<evidence type="ECO:0000256" key="1">
    <source>
        <dbReference type="SAM" id="MobiDB-lite"/>
    </source>
</evidence>
<evidence type="ECO:0000256" key="2">
    <source>
        <dbReference type="SAM" id="Phobius"/>
    </source>
</evidence>